<dbReference type="RefSeq" id="WP_011025807.1">
    <property type="nucleotide sequence ID" value="NZ_DOLB01000083.1"/>
</dbReference>
<accession>A0A101E366</accession>
<gene>
    <name evidence="1" type="ORF">DEA61_04880</name>
    <name evidence="2" type="ORF">HKI81_12965</name>
</gene>
<organism evidence="1 3">
    <name type="scientific">Caldanaerobacter subterraneus</name>
    <dbReference type="NCBI Taxonomy" id="911092"/>
    <lineage>
        <taxon>Bacteria</taxon>
        <taxon>Bacillati</taxon>
        <taxon>Bacillota</taxon>
        <taxon>Clostridia</taxon>
        <taxon>Thermoanaerobacterales</taxon>
        <taxon>Thermoanaerobacteraceae</taxon>
        <taxon>Caldanaerobacter</taxon>
    </lineage>
</organism>
<dbReference type="Proteomes" id="UP000529861">
    <property type="component" value="Unassembled WGS sequence"/>
</dbReference>
<dbReference type="EMBL" id="DOLB01000083">
    <property type="protein sequence ID" value="HBT49167.1"/>
    <property type="molecule type" value="Genomic_DNA"/>
</dbReference>
<comment type="caution">
    <text evidence="1">The sequence shown here is derived from an EMBL/GenBank/DDBJ whole genome shotgun (WGS) entry which is preliminary data.</text>
</comment>
<dbReference type="Proteomes" id="UP000264445">
    <property type="component" value="Unassembled WGS sequence"/>
</dbReference>
<evidence type="ECO:0000313" key="1">
    <source>
        <dbReference type="EMBL" id="HBT49167.1"/>
    </source>
</evidence>
<evidence type="ECO:0000313" key="4">
    <source>
        <dbReference type="Proteomes" id="UP000529861"/>
    </source>
</evidence>
<proteinExistence type="predicted"/>
<sequence length="92" mass="10781">MEKETSTSKKLLIEEFTRLSDLIKSKYGVSLWLVEIMGKRHSYVAGHKEESFLPPQVIYLNERFAIVSNNWDKIPEKEKKKLINHLKKFSGT</sequence>
<evidence type="ECO:0000313" key="3">
    <source>
        <dbReference type="Proteomes" id="UP000264445"/>
    </source>
</evidence>
<evidence type="ECO:0000313" key="2">
    <source>
        <dbReference type="EMBL" id="NNG68082.1"/>
    </source>
</evidence>
<dbReference type="AlphaFoldDB" id="A0A101E366"/>
<reference evidence="2 4" key="2">
    <citation type="submission" date="2020-04" db="EMBL/GenBank/DDBJ databases">
        <title>Draft genome sequence of Caldanaerobacter sunterraneus. strain 1523vc isolated from Griffin hot spring, Kamchatka, Russia.</title>
        <authorList>
            <person name="Toshchakov S.V."/>
            <person name="Podosokorskaya O.A."/>
            <person name="Kublanov I.V."/>
            <person name="Korzhenkov A."/>
            <person name="Patrushev M.V."/>
        </authorList>
    </citation>
    <scope>NUCLEOTIDE SEQUENCE [LARGE SCALE GENOMIC DNA]</scope>
    <source>
        <strain evidence="2 4">1523vc</strain>
    </source>
</reference>
<name>A0A101E366_9THEO</name>
<protein>
    <submittedName>
        <fullName evidence="1">Uncharacterized protein</fullName>
    </submittedName>
</protein>
<dbReference type="OMA" id="MGKRHSY"/>
<dbReference type="EMBL" id="JABEQB010000055">
    <property type="protein sequence ID" value="NNG68082.1"/>
    <property type="molecule type" value="Genomic_DNA"/>
</dbReference>
<reference evidence="1 3" key="1">
    <citation type="journal article" date="2018" name="Nat. Biotechnol.">
        <title>A standardized bacterial taxonomy based on genome phylogeny substantially revises the tree of life.</title>
        <authorList>
            <person name="Parks D.H."/>
            <person name="Chuvochina M."/>
            <person name="Waite D.W."/>
            <person name="Rinke C."/>
            <person name="Skarshewski A."/>
            <person name="Chaumeil P.A."/>
            <person name="Hugenholtz P."/>
        </authorList>
    </citation>
    <scope>NUCLEOTIDE SEQUENCE [LARGE SCALE GENOMIC DNA]</scope>
    <source>
        <strain evidence="1">UBA12544</strain>
    </source>
</reference>